<dbReference type="InterPro" id="IPR005151">
    <property type="entry name" value="Tail-specific_protease"/>
</dbReference>
<reference evidence="2 3" key="1">
    <citation type="submission" date="2022-06" db="EMBL/GenBank/DDBJ databases">
        <title>Isolation of gut microbiota from human fecal samples.</title>
        <authorList>
            <person name="Pamer E.G."/>
            <person name="Barat B."/>
            <person name="Waligurski E."/>
            <person name="Medina S."/>
            <person name="Paddock L."/>
            <person name="Mostad J."/>
        </authorList>
    </citation>
    <scope>NUCLEOTIDE SEQUENCE [LARGE SCALE GENOMIC DNA]</scope>
    <source>
        <strain evidence="2 3">DFI.7.95</strain>
    </source>
</reference>
<dbReference type="Gene3D" id="3.90.226.10">
    <property type="entry name" value="2-enoyl-CoA Hydratase, Chain A, domain 1"/>
    <property type="match status" value="1"/>
</dbReference>
<dbReference type="Gene3D" id="3.30.750.44">
    <property type="match status" value="1"/>
</dbReference>
<evidence type="ECO:0000313" key="2">
    <source>
        <dbReference type="EMBL" id="MCQ4924031.1"/>
    </source>
</evidence>
<feature type="domain" description="Tail specific protease" evidence="1">
    <location>
        <begin position="350"/>
        <end position="563"/>
    </location>
</feature>
<dbReference type="PANTHER" id="PTHR32060:SF30">
    <property type="entry name" value="CARBOXY-TERMINAL PROCESSING PROTEASE CTPA"/>
    <property type="match status" value="1"/>
</dbReference>
<organism evidence="2 3">
    <name type="scientific">Tissierella carlieri</name>
    <dbReference type="NCBI Taxonomy" id="689904"/>
    <lineage>
        <taxon>Bacteria</taxon>
        <taxon>Bacillati</taxon>
        <taxon>Bacillota</taxon>
        <taxon>Tissierellia</taxon>
        <taxon>Tissierellales</taxon>
        <taxon>Tissierellaceae</taxon>
        <taxon>Tissierella</taxon>
    </lineage>
</organism>
<dbReference type="SUPFAM" id="SSF52096">
    <property type="entry name" value="ClpP/crotonase"/>
    <property type="match status" value="1"/>
</dbReference>
<keyword evidence="3" id="KW-1185">Reference proteome</keyword>
<dbReference type="Proteomes" id="UP001524478">
    <property type="component" value="Unassembled WGS sequence"/>
</dbReference>
<protein>
    <submittedName>
        <fullName evidence="2">S41 family peptidase</fullName>
    </submittedName>
</protein>
<dbReference type="InterPro" id="IPR029045">
    <property type="entry name" value="ClpP/crotonase-like_dom_sf"/>
</dbReference>
<dbReference type="EMBL" id="JANGAC010000010">
    <property type="protein sequence ID" value="MCQ4924031.1"/>
    <property type="molecule type" value="Genomic_DNA"/>
</dbReference>
<dbReference type="Gene3D" id="2.30.42.10">
    <property type="match status" value="1"/>
</dbReference>
<evidence type="ECO:0000259" key="1">
    <source>
        <dbReference type="SMART" id="SM00245"/>
    </source>
</evidence>
<proteinExistence type="predicted"/>
<gene>
    <name evidence="2" type="ORF">NE686_13095</name>
</gene>
<sequence length="588" mass="68292">MKEEKKKYWKSIALCSLFFIYFIIWGCSSTKDIHQIGRNKDQEFDNGSGIYLSSITEKEIMDLAKLCKVWGVVKYYHPEVISGEVNWDYELFRVMPYILEENSDVNSILYEWIHFLDSKNDFGDIDQQYQFSEDSIQLSPSTDWCKDEKYLGKNLSLELSSLLDTNISERENAYVSFKDDSPYPFMENENSYPSIKFDDTGYKLLGLFRYWNIIEYYYPYKDVIGEDWDQVLLEFIPKFIHGSDYESYLLTIAELTTRIHDSHAYVVDKDGDYISKYFGKYRIPINFIEVDNQIVISKIIHKCGLELGDIVLKVGDKDIDEILENRRKYISQSREDTGSLFFLDLFRIHEKNTDVTVIRKGKTIDVNVKGSQKDINVHVDTKSQEMEDGKIYYINAGLLKNGEIEEIMKKWWNTKGLIVDLRNYPSSPIAYKLAEYLMSAEKEFVRMSFPNRSVPGEFYYFDPFVSGKPKESNNEILDDEVYKGKLVILINEHTISQGETTTMSLRNTPNSIVLGRPSAGANGDVRPFTLPGNIKSTISGFGMYYPDKKPTQRIGIQPDIYMNPTIEGIREGRDEFIERAIEIIKESS</sequence>
<dbReference type="Pfam" id="PF03572">
    <property type="entry name" value="Peptidase_S41"/>
    <property type="match status" value="1"/>
</dbReference>
<dbReference type="PANTHER" id="PTHR32060">
    <property type="entry name" value="TAIL-SPECIFIC PROTEASE"/>
    <property type="match status" value="1"/>
</dbReference>
<evidence type="ECO:0000313" key="3">
    <source>
        <dbReference type="Proteomes" id="UP001524478"/>
    </source>
</evidence>
<dbReference type="RefSeq" id="WP_256311859.1">
    <property type="nucleotide sequence ID" value="NZ_JANGAC010000010.1"/>
</dbReference>
<accession>A0ABT1SC37</accession>
<dbReference type="InterPro" id="IPR036034">
    <property type="entry name" value="PDZ_sf"/>
</dbReference>
<dbReference type="SMART" id="SM00245">
    <property type="entry name" value="TSPc"/>
    <property type="match status" value="1"/>
</dbReference>
<name>A0ABT1SC37_9FIRM</name>
<dbReference type="CDD" id="cd07562">
    <property type="entry name" value="Peptidase_S41_TRI"/>
    <property type="match status" value="1"/>
</dbReference>
<comment type="caution">
    <text evidence="2">The sequence shown here is derived from an EMBL/GenBank/DDBJ whole genome shotgun (WGS) entry which is preliminary data.</text>
</comment>